<proteinExistence type="predicted"/>
<evidence type="ECO:0000313" key="2">
    <source>
        <dbReference type="Proteomes" id="UP000294593"/>
    </source>
</evidence>
<dbReference type="AlphaFoldDB" id="A0A4R6RH26"/>
<reference evidence="1 2" key="1">
    <citation type="submission" date="2019-03" db="EMBL/GenBank/DDBJ databases">
        <title>Genomic Encyclopedia of Type Strains, Phase IV (KMG-IV): sequencing the most valuable type-strain genomes for metagenomic binning, comparative biology and taxonomic classification.</title>
        <authorList>
            <person name="Goeker M."/>
        </authorList>
    </citation>
    <scope>NUCLEOTIDE SEQUENCE [LARGE SCALE GENOMIC DNA]</scope>
    <source>
        <strain evidence="1 2">DSM 11901</strain>
    </source>
</reference>
<dbReference type="Proteomes" id="UP000294593">
    <property type="component" value="Unassembled WGS sequence"/>
</dbReference>
<keyword evidence="2" id="KW-1185">Reference proteome</keyword>
<sequence length="87" mass="9301">MDAHQFPEVAAVASAIRGYLSRNPRASDTAAGIQRFWLPPEVGEVALPVVEAALAQLEADGLVHRLEQVWAPASYLSARASGRADPH</sequence>
<dbReference type="OrthoDB" id="9794260at2"/>
<name>A0A4R6RH26_9BURK</name>
<comment type="caution">
    <text evidence="1">The sequence shown here is derived from an EMBL/GenBank/DDBJ whole genome shotgun (WGS) entry which is preliminary data.</text>
</comment>
<dbReference type="RefSeq" id="WP_133606710.1">
    <property type="nucleotide sequence ID" value="NZ_JBASTO010000160.1"/>
</dbReference>
<protein>
    <submittedName>
        <fullName evidence="1">Uncharacterized protein</fullName>
    </submittedName>
</protein>
<evidence type="ECO:0000313" key="1">
    <source>
        <dbReference type="EMBL" id="TDP85771.1"/>
    </source>
</evidence>
<dbReference type="EMBL" id="SNXW01000002">
    <property type="protein sequence ID" value="TDP85771.1"/>
    <property type="molecule type" value="Genomic_DNA"/>
</dbReference>
<organism evidence="1 2">
    <name type="scientific">Aquabacterium commune</name>
    <dbReference type="NCBI Taxonomy" id="70586"/>
    <lineage>
        <taxon>Bacteria</taxon>
        <taxon>Pseudomonadati</taxon>
        <taxon>Pseudomonadota</taxon>
        <taxon>Betaproteobacteria</taxon>
        <taxon>Burkholderiales</taxon>
        <taxon>Aquabacterium</taxon>
    </lineage>
</organism>
<gene>
    <name evidence="1" type="ORF">EV672_102120</name>
</gene>
<accession>A0A4R6RH26</accession>